<keyword evidence="1" id="KW-0472">Membrane</keyword>
<accession>H0QXG9</accession>
<organism evidence="2 3">
    <name type="scientific">Gordonia effusa NBRC 100432</name>
    <dbReference type="NCBI Taxonomy" id="1077974"/>
    <lineage>
        <taxon>Bacteria</taxon>
        <taxon>Bacillati</taxon>
        <taxon>Actinomycetota</taxon>
        <taxon>Actinomycetes</taxon>
        <taxon>Mycobacteriales</taxon>
        <taxon>Gordoniaceae</taxon>
        <taxon>Gordonia</taxon>
    </lineage>
</organism>
<gene>
    <name evidence="2" type="ORF">GOEFS_035_00520</name>
</gene>
<evidence type="ECO:0000313" key="3">
    <source>
        <dbReference type="Proteomes" id="UP000035034"/>
    </source>
</evidence>
<comment type="caution">
    <text evidence="2">The sequence shown here is derived from an EMBL/GenBank/DDBJ whole genome shotgun (WGS) entry which is preliminary data.</text>
</comment>
<evidence type="ECO:0000256" key="1">
    <source>
        <dbReference type="SAM" id="Phobius"/>
    </source>
</evidence>
<feature type="transmembrane region" description="Helical" evidence="1">
    <location>
        <begin position="83"/>
        <end position="103"/>
    </location>
</feature>
<reference evidence="2 3" key="1">
    <citation type="submission" date="2011-12" db="EMBL/GenBank/DDBJ databases">
        <title>Whole genome shotgun sequence of Gordonia effusa NBRC 100432.</title>
        <authorList>
            <person name="Yoshida I."/>
            <person name="Takarada H."/>
            <person name="Hosoyama A."/>
            <person name="Tsuchikane K."/>
            <person name="Katsumata H."/>
            <person name="Yamazaki S."/>
            <person name="Fujita N."/>
        </authorList>
    </citation>
    <scope>NUCLEOTIDE SEQUENCE [LARGE SCALE GENOMIC DNA]</scope>
    <source>
        <strain evidence="2 3">NBRC 100432</strain>
    </source>
</reference>
<keyword evidence="1" id="KW-0812">Transmembrane</keyword>
<sequence length="109" mass="12317">MRRRPRRHRTHWRLRSNGWLTLKQTRQNPHYAKPRWLQLTISRTILAATTITTAVVLSLPRILTLPARGYRATTPTVTLPATVTLAAAITLTTTVALAAAYLLRGFIHP</sequence>
<keyword evidence="3" id="KW-1185">Reference proteome</keyword>
<dbReference type="STRING" id="1077974.GOEFS_035_00520"/>
<dbReference type="EMBL" id="BAEH01000035">
    <property type="protein sequence ID" value="GAB17520.1"/>
    <property type="molecule type" value="Genomic_DNA"/>
</dbReference>
<name>H0QXG9_9ACTN</name>
<evidence type="ECO:0000313" key="2">
    <source>
        <dbReference type="EMBL" id="GAB17520.1"/>
    </source>
</evidence>
<keyword evidence="1" id="KW-1133">Transmembrane helix</keyword>
<feature type="transmembrane region" description="Helical" evidence="1">
    <location>
        <begin position="45"/>
        <end position="63"/>
    </location>
</feature>
<protein>
    <submittedName>
        <fullName evidence="2">Uncharacterized protein</fullName>
    </submittedName>
</protein>
<dbReference type="Proteomes" id="UP000035034">
    <property type="component" value="Unassembled WGS sequence"/>
</dbReference>
<proteinExistence type="predicted"/>
<dbReference type="AlphaFoldDB" id="H0QXG9"/>